<keyword evidence="7" id="KW-0032">Aminotransferase</keyword>
<dbReference type="Gene3D" id="1.10.10.10">
    <property type="entry name" value="Winged helix-like DNA-binding domain superfamily/Winged helix DNA-binding domain"/>
    <property type="match status" value="1"/>
</dbReference>
<evidence type="ECO:0000256" key="2">
    <source>
        <dbReference type="ARBA" id="ARBA00022898"/>
    </source>
</evidence>
<dbReference type="SMART" id="SM00345">
    <property type="entry name" value="HTH_GNTR"/>
    <property type="match status" value="1"/>
</dbReference>
<keyword evidence="5" id="KW-0804">Transcription</keyword>
<keyword evidence="8" id="KW-1185">Reference proteome</keyword>
<dbReference type="Pfam" id="PF00392">
    <property type="entry name" value="GntR"/>
    <property type="match status" value="1"/>
</dbReference>
<comment type="similarity">
    <text evidence="1">In the C-terminal section; belongs to the class-I pyridoxal-phosphate-dependent aminotransferase family.</text>
</comment>
<dbReference type="SUPFAM" id="SSF46785">
    <property type="entry name" value="Winged helix' DNA-binding domain"/>
    <property type="match status" value="1"/>
</dbReference>
<dbReference type="Gene3D" id="3.40.640.10">
    <property type="entry name" value="Type I PLP-dependent aspartate aminotransferase-like (Major domain)"/>
    <property type="match status" value="1"/>
</dbReference>
<evidence type="ECO:0000256" key="4">
    <source>
        <dbReference type="ARBA" id="ARBA00023125"/>
    </source>
</evidence>
<accession>A0ABY5HHL0</accession>
<gene>
    <name evidence="7" type="ORF">KDW95_21810</name>
</gene>
<dbReference type="Proteomes" id="UP001058461">
    <property type="component" value="Chromosome"/>
</dbReference>
<dbReference type="InterPro" id="IPR015421">
    <property type="entry name" value="PyrdxlP-dep_Trfase_major"/>
</dbReference>
<keyword evidence="7" id="KW-0808">Transferase</keyword>
<dbReference type="InterPro" id="IPR036390">
    <property type="entry name" value="WH_DNA-bd_sf"/>
</dbReference>
<protein>
    <submittedName>
        <fullName evidence="7">PLP-dependent aminotransferase family protein</fullName>
    </submittedName>
</protein>
<evidence type="ECO:0000256" key="1">
    <source>
        <dbReference type="ARBA" id="ARBA00005384"/>
    </source>
</evidence>
<evidence type="ECO:0000256" key="5">
    <source>
        <dbReference type="ARBA" id="ARBA00023163"/>
    </source>
</evidence>
<feature type="domain" description="HTH gntR-type" evidence="6">
    <location>
        <begin position="13"/>
        <end position="81"/>
    </location>
</feature>
<dbReference type="EMBL" id="CP073347">
    <property type="protein sequence ID" value="UTW11847.1"/>
    <property type="molecule type" value="Genomic_DNA"/>
</dbReference>
<evidence type="ECO:0000313" key="7">
    <source>
        <dbReference type="EMBL" id="UTW11847.1"/>
    </source>
</evidence>
<dbReference type="Pfam" id="PF00155">
    <property type="entry name" value="Aminotran_1_2"/>
    <property type="match status" value="1"/>
</dbReference>
<dbReference type="SUPFAM" id="SSF53383">
    <property type="entry name" value="PLP-dependent transferases"/>
    <property type="match status" value="1"/>
</dbReference>
<evidence type="ECO:0000259" key="6">
    <source>
        <dbReference type="PROSITE" id="PS50949"/>
    </source>
</evidence>
<dbReference type="GO" id="GO:0008483">
    <property type="term" value="F:transaminase activity"/>
    <property type="evidence" value="ECO:0007669"/>
    <property type="project" value="UniProtKB-KW"/>
</dbReference>
<dbReference type="InterPro" id="IPR015424">
    <property type="entry name" value="PyrdxlP-dep_Trfase"/>
</dbReference>
<sequence length="493" mass="54810">MSALFHLDRNNNATLQKQIREQLVNAILGGFLPLDEPLPSSRSLAKTLNVARNTIVLVYDELATDGYLTSKERSGYFVNPQFVAGKLEQGSKTPPATDSCDKVDWSTRLKIKPPAQSNPSLAHAWHSYPYPFIYGQLDSALFPIDNWRKCWRDAVSVQAIRDWSSDRYDSDDPMLIEQLQKRILPSRGIQADKDEILVTIGSQQALYLLAQLLLDSTTTFGIEDPGYASAGHIAALFGARVKSLAVDENGLVVDEQLDDCDALYITPSYQCPTTVTMPLERRRTLLDKALQDDFIVVEDDYEMEINFESNPTPALKSLDQHDRVLYIGSLSKTLAPGLRMGFMVGPKALIQEARNLRQLMLRHPPLNNQRAVALFLAQGYHDALLRKLARKFAQRSEIMAQALNSHLPGSYTLPSGGSSFWCRLPETVNAAQLKRAAAQKGILIISGDSYHYADNLPQNCIKLGFSAIAPEAIDPGIRILAELIRELSDAEAQ</sequence>
<evidence type="ECO:0000313" key="8">
    <source>
        <dbReference type="Proteomes" id="UP001058461"/>
    </source>
</evidence>
<dbReference type="InterPro" id="IPR000524">
    <property type="entry name" value="Tscrpt_reg_HTH_GntR"/>
</dbReference>
<name>A0ABY5HHL0_9GAMM</name>
<dbReference type="PROSITE" id="PS50949">
    <property type="entry name" value="HTH_GNTR"/>
    <property type="match status" value="1"/>
</dbReference>
<dbReference type="InterPro" id="IPR004839">
    <property type="entry name" value="Aminotransferase_I/II_large"/>
</dbReference>
<keyword evidence="2" id="KW-0663">Pyridoxal phosphate</keyword>
<dbReference type="CDD" id="cd00609">
    <property type="entry name" value="AAT_like"/>
    <property type="match status" value="1"/>
</dbReference>
<dbReference type="CDD" id="cd07377">
    <property type="entry name" value="WHTH_GntR"/>
    <property type="match status" value="1"/>
</dbReference>
<dbReference type="PANTHER" id="PTHR46577">
    <property type="entry name" value="HTH-TYPE TRANSCRIPTIONAL REGULATORY PROTEIN GABR"/>
    <property type="match status" value="1"/>
</dbReference>
<dbReference type="InterPro" id="IPR036388">
    <property type="entry name" value="WH-like_DNA-bd_sf"/>
</dbReference>
<evidence type="ECO:0000256" key="3">
    <source>
        <dbReference type="ARBA" id="ARBA00023015"/>
    </source>
</evidence>
<keyword evidence="4" id="KW-0238">DNA-binding</keyword>
<keyword evidence="3" id="KW-0805">Transcription regulation</keyword>
<dbReference type="PANTHER" id="PTHR46577:SF1">
    <property type="entry name" value="HTH-TYPE TRANSCRIPTIONAL REGULATORY PROTEIN GABR"/>
    <property type="match status" value="1"/>
</dbReference>
<proteinExistence type="inferred from homology"/>
<organism evidence="7 8">
    <name type="scientific">Marinobacterium rhizophilum</name>
    <dbReference type="NCBI Taxonomy" id="420402"/>
    <lineage>
        <taxon>Bacteria</taxon>
        <taxon>Pseudomonadati</taxon>
        <taxon>Pseudomonadota</taxon>
        <taxon>Gammaproteobacteria</taxon>
        <taxon>Oceanospirillales</taxon>
        <taxon>Oceanospirillaceae</taxon>
        <taxon>Marinobacterium</taxon>
    </lineage>
</organism>
<reference evidence="7" key="1">
    <citation type="submission" date="2021-04" db="EMBL/GenBank/DDBJ databases">
        <title>Oceanospirillales bacteria with DddD are important DMSP degraders in coastal seawater.</title>
        <authorList>
            <person name="Liu J."/>
        </authorList>
    </citation>
    <scope>NUCLEOTIDE SEQUENCE</scope>
    <source>
        <strain evidence="7">D13-1</strain>
    </source>
</reference>
<dbReference type="RefSeq" id="WP_255853889.1">
    <property type="nucleotide sequence ID" value="NZ_CP073347.1"/>
</dbReference>
<dbReference type="InterPro" id="IPR051446">
    <property type="entry name" value="HTH_trans_reg/aminotransferase"/>
</dbReference>